<dbReference type="PROSITE" id="PS50847">
    <property type="entry name" value="GRAM_POS_ANCHORING"/>
    <property type="match status" value="1"/>
</dbReference>
<feature type="chain" id="PRO_5046072707" evidence="7">
    <location>
        <begin position="28"/>
        <end position="150"/>
    </location>
</feature>
<keyword evidence="6" id="KW-0472">Membrane</keyword>
<comment type="caution">
    <text evidence="9">The sequence shown here is derived from an EMBL/GenBank/DDBJ whole genome shotgun (WGS) entry which is preliminary data.</text>
</comment>
<evidence type="ECO:0000313" key="9">
    <source>
        <dbReference type="EMBL" id="MBZ6153671.1"/>
    </source>
</evidence>
<dbReference type="SMART" id="SM00894">
    <property type="entry name" value="Excalibur"/>
    <property type="match status" value="1"/>
</dbReference>
<keyword evidence="10" id="KW-1185">Reference proteome</keyword>
<dbReference type="InterPro" id="IPR008613">
    <property type="entry name" value="Excalibur_Ca-bd_domain"/>
</dbReference>
<evidence type="ECO:0000256" key="1">
    <source>
        <dbReference type="ARBA" id="ARBA00022512"/>
    </source>
</evidence>
<evidence type="ECO:0000256" key="3">
    <source>
        <dbReference type="ARBA" id="ARBA00022729"/>
    </source>
</evidence>
<keyword evidence="6" id="KW-0812">Transmembrane</keyword>
<dbReference type="RefSeq" id="WP_037765711.1">
    <property type="nucleotide sequence ID" value="NZ_JAHSSQ010000011.1"/>
</dbReference>
<evidence type="ECO:0000259" key="8">
    <source>
        <dbReference type="PROSITE" id="PS50847"/>
    </source>
</evidence>
<evidence type="ECO:0000256" key="4">
    <source>
        <dbReference type="ARBA" id="ARBA00023088"/>
    </source>
</evidence>
<dbReference type="NCBIfam" id="NF041528">
    <property type="entry name" value="strep_LAETG"/>
    <property type="match status" value="1"/>
</dbReference>
<feature type="transmembrane region" description="Helical" evidence="6">
    <location>
        <begin position="122"/>
        <end position="141"/>
    </location>
</feature>
<keyword evidence="1" id="KW-0134">Cell wall</keyword>
<dbReference type="Proteomes" id="UP000758701">
    <property type="component" value="Unassembled WGS sequence"/>
</dbReference>
<accession>A0ABS7W8X8</accession>
<evidence type="ECO:0000256" key="5">
    <source>
        <dbReference type="SAM" id="MobiDB-lite"/>
    </source>
</evidence>
<feature type="compositionally biased region" description="Basic and acidic residues" evidence="5">
    <location>
        <begin position="51"/>
        <end position="64"/>
    </location>
</feature>
<gene>
    <name evidence="9" type="ORF">KVH32_21290</name>
</gene>
<name>A0ABS7W8X8_STROV</name>
<evidence type="ECO:0000256" key="2">
    <source>
        <dbReference type="ARBA" id="ARBA00022525"/>
    </source>
</evidence>
<keyword evidence="4" id="KW-0572">Peptidoglycan-anchor</keyword>
<organism evidence="9 10">
    <name type="scientific">Streptomyces olivaceus</name>
    <dbReference type="NCBI Taxonomy" id="47716"/>
    <lineage>
        <taxon>Bacteria</taxon>
        <taxon>Bacillati</taxon>
        <taxon>Actinomycetota</taxon>
        <taxon>Actinomycetes</taxon>
        <taxon>Kitasatosporales</taxon>
        <taxon>Streptomycetaceae</taxon>
        <taxon>Streptomyces</taxon>
    </lineage>
</organism>
<reference evidence="9 10" key="1">
    <citation type="submission" date="2021-06" db="EMBL/GenBank/DDBJ databases">
        <title>Ecological speciation of a Streptomyces species isolated from different habitats and geographic origins.</title>
        <authorList>
            <person name="Wang J."/>
        </authorList>
    </citation>
    <scope>NUCLEOTIDE SEQUENCE [LARGE SCALE GENOMIC DNA]</scope>
    <source>
        <strain evidence="9 10">FXJ8.012</strain>
    </source>
</reference>
<keyword evidence="3 7" id="KW-0732">Signal</keyword>
<protein>
    <submittedName>
        <fullName evidence="9">Excalibur calcium-binding domain-containing protein</fullName>
    </submittedName>
</protein>
<sequence length="150" mass="14686">MNLIRKPAAVAVAALALAALPTAAAQAHDGAHPFKNCSEAYAAGYKDIPSTDEHYGKHLDRDNDGTGCDNPPAGFVPAGDKDGSDDAAGAGSGKDSGQDGDQAAGAEGTDLAETGGNDNTPYIAAAGGAVVLAGGGLLLAARRRRSNGAG</sequence>
<dbReference type="InterPro" id="IPR019931">
    <property type="entry name" value="LPXTG_anchor"/>
</dbReference>
<evidence type="ECO:0000256" key="6">
    <source>
        <dbReference type="SAM" id="Phobius"/>
    </source>
</evidence>
<dbReference type="EMBL" id="JAHSTP010000008">
    <property type="protein sequence ID" value="MBZ6153671.1"/>
    <property type="molecule type" value="Genomic_DNA"/>
</dbReference>
<feature type="domain" description="Gram-positive cocci surface proteins LPxTG" evidence="8">
    <location>
        <begin position="111"/>
        <end position="150"/>
    </location>
</feature>
<proteinExistence type="predicted"/>
<feature type="region of interest" description="Disordered" evidence="5">
    <location>
        <begin position="51"/>
        <end position="122"/>
    </location>
</feature>
<feature type="signal peptide" evidence="7">
    <location>
        <begin position="1"/>
        <end position="27"/>
    </location>
</feature>
<dbReference type="Pfam" id="PF05901">
    <property type="entry name" value="Excalibur"/>
    <property type="match status" value="1"/>
</dbReference>
<evidence type="ECO:0000313" key="10">
    <source>
        <dbReference type="Proteomes" id="UP000758701"/>
    </source>
</evidence>
<dbReference type="NCBIfam" id="TIGR01167">
    <property type="entry name" value="LPXTG_anchor"/>
    <property type="match status" value="1"/>
</dbReference>
<evidence type="ECO:0000256" key="7">
    <source>
        <dbReference type="SAM" id="SignalP"/>
    </source>
</evidence>
<keyword evidence="6" id="KW-1133">Transmembrane helix</keyword>
<feature type="compositionally biased region" description="Low complexity" evidence="5">
    <location>
        <begin position="86"/>
        <end position="106"/>
    </location>
</feature>
<keyword evidence="2" id="KW-0964">Secreted</keyword>